<organism evidence="3 4">
    <name type="scientific">Candidatus Competibacter denitrificans Run_A_D11</name>
    <dbReference type="NCBI Taxonomy" id="1400863"/>
    <lineage>
        <taxon>Bacteria</taxon>
        <taxon>Pseudomonadati</taxon>
        <taxon>Pseudomonadota</taxon>
        <taxon>Gammaproteobacteria</taxon>
        <taxon>Candidatus Competibacteraceae</taxon>
        <taxon>Candidatus Competibacter</taxon>
    </lineage>
</organism>
<dbReference type="SUPFAM" id="SSF53756">
    <property type="entry name" value="UDP-Glycosyltransferase/glycogen phosphorylase"/>
    <property type="match status" value="1"/>
</dbReference>
<feature type="domain" description="Glycosyl transferase family 1" evidence="1">
    <location>
        <begin position="189"/>
        <end position="351"/>
    </location>
</feature>
<dbReference type="GO" id="GO:1901135">
    <property type="term" value="P:carbohydrate derivative metabolic process"/>
    <property type="evidence" value="ECO:0007669"/>
    <property type="project" value="UniProtKB-ARBA"/>
</dbReference>
<dbReference type="STRING" id="1400863.BN873_740006"/>
<dbReference type="Pfam" id="PF00534">
    <property type="entry name" value="Glycos_transf_1"/>
    <property type="match status" value="1"/>
</dbReference>
<dbReference type="AlphaFoldDB" id="W6MAV7"/>
<reference evidence="3" key="2">
    <citation type="submission" date="2014-03" db="EMBL/GenBank/DDBJ databases">
        <title>Candidatus Competibacter-lineage genomes retrieved from metagenomes reveal functional metabolic diversity.</title>
        <authorList>
            <person name="McIlroy S.J."/>
            <person name="Albertsen M."/>
            <person name="Andresen E.K."/>
            <person name="Saunders A.M."/>
            <person name="Kristiansen R."/>
            <person name="Stokholm-Bjerregaard M."/>
            <person name="Nielsen K.L."/>
            <person name="Nielsen P.H."/>
        </authorList>
    </citation>
    <scope>NUCLEOTIDE SEQUENCE</scope>
    <source>
        <strain evidence="3">Run_A_D11</strain>
    </source>
</reference>
<accession>W6MAV7</accession>
<keyword evidence="3" id="KW-0808">Transferase</keyword>
<comment type="caution">
    <text evidence="3">The sequence shown here is derived from an EMBL/GenBank/DDBJ whole genome shotgun (WGS) entry which is preliminary data.</text>
</comment>
<dbReference type="Proteomes" id="UP000035760">
    <property type="component" value="Unassembled WGS sequence"/>
</dbReference>
<name>W6MAV7_9GAMM</name>
<feature type="domain" description="Glycosyltransferase subfamily 4-like N-terminal" evidence="2">
    <location>
        <begin position="18"/>
        <end position="172"/>
    </location>
</feature>
<dbReference type="InterPro" id="IPR001296">
    <property type="entry name" value="Glyco_trans_1"/>
</dbReference>
<evidence type="ECO:0000259" key="1">
    <source>
        <dbReference type="Pfam" id="PF00534"/>
    </source>
</evidence>
<dbReference type="RefSeq" id="WP_277921600.1">
    <property type="nucleotide sequence ID" value="NZ_CBTJ020000085.1"/>
</dbReference>
<evidence type="ECO:0000259" key="2">
    <source>
        <dbReference type="Pfam" id="PF13439"/>
    </source>
</evidence>
<reference evidence="3" key="1">
    <citation type="submission" date="2013-07" db="EMBL/GenBank/DDBJ databases">
        <authorList>
            <person name="McIlroy S."/>
        </authorList>
    </citation>
    <scope>NUCLEOTIDE SEQUENCE [LARGE SCALE GENOMIC DNA]</scope>
    <source>
        <strain evidence="3">Run_A_D11</strain>
    </source>
</reference>
<dbReference type="GO" id="GO:0016757">
    <property type="term" value="F:glycosyltransferase activity"/>
    <property type="evidence" value="ECO:0007669"/>
    <property type="project" value="InterPro"/>
</dbReference>
<protein>
    <submittedName>
        <fullName evidence="3">Glycosyl transferase group 1</fullName>
    </submittedName>
</protein>
<sequence length="384" mass="43010">MNSPTRPRLAYVVNSLNPGGTERLVIEMSLALAADYDLQVLCLDEPGHWAYRLREQGIPVYCLWRQPGLDMSVPLKLARYFRRHSTQIVHAHQCTPWFYGALSRLIYPTPRLLLEEHGRFFPEVLNRKRIWFNRLVVAPLTHRCIAVSEDVRDRLERYEGLAEPAIKVIYNGARKESTLDHVTRTGLRQACGFVPEDFIIGTVGRFDPIKNLPLLVRSITAATKKAPQIRGLLVGDGPVFSEIVTLIGHLGLTDRVRLAGFRNDASQMVQCMDLFVLSSLSEGTSMALLEAMAAGVPVAVTAVGGNPEVVFNDQTGWVVPSESVEALTTVLLEAVNNPQKRQMFARAGQQRFEEYFTFDEMITAYQKIYRDLLSPVALGKNSGN</sequence>
<dbReference type="EMBL" id="CBTJ020000085">
    <property type="protein sequence ID" value="CDI03959.1"/>
    <property type="molecule type" value="Genomic_DNA"/>
</dbReference>
<dbReference type="Pfam" id="PF13439">
    <property type="entry name" value="Glyco_transf_4"/>
    <property type="match status" value="1"/>
</dbReference>
<dbReference type="Gene3D" id="3.40.50.2000">
    <property type="entry name" value="Glycogen Phosphorylase B"/>
    <property type="match status" value="2"/>
</dbReference>
<evidence type="ECO:0000313" key="4">
    <source>
        <dbReference type="Proteomes" id="UP000035760"/>
    </source>
</evidence>
<evidence type="ECO:0000313" key="3">
    <source>
        <dbReference type="EMBL" id="CDI03959.1"/>
    </source>
</evidence>
<gene>
    <name evidence="3" type="ORF">BN873_740006</name>
</gene>
<keyword evidence="4" id="KW-1185">Reference proteome</keyword>
<proteinExistence type="predicted"/>
<dbReference type="InterPro" id="IPR028098">
    <property type="entry name" value="Glyco_trans_4-like_N"/>
</dbReference>
<dbReference type="PANTHER" id="PTHR12526">
    <property type="entry name" value="GLYCOSYLTRANSFERASE"/>
    <property type="match status" value="1"/>
</dbReference>